<dbReference type="SUPFAM" id="SSF51735">
    <property type="entry name" value="NAD(P)-binding Rossmann-fold domains"/>
    <property type="match status" value="1"/>
</dbReference>
<dbReference type="GO" id="GO:0016491">
    <property type="term" value="F:oxidoreductase activity"/>
    <property type="evidence" value="ECO:0007669"/>
    <property type="project" value="UniProtKB-KW"/>
</dbReference>
<dbReference type="PANTHER" id="PTHR44196">
    <property type="entry name" value="DEHYDROGENASE/REDUCTASE SDR FAMILY MEMBER 7B"/>
    <property type="match status" value="1"/>
</dbReference>
<evidence type="ECO:0000256" key="2">
    <source>
        <dbReference type="ARBA" id="ARBA00023002"/>
    </source>
</evidence>
<comment type="caution">
    <text evidence="3">The sequence shown here is derived from an EMBL/GenBank/DDBJ whole genome shotgun (WGS) entry which is preliminary data.</text>
</comment>
<dbReference type="Pfam" id="PF00106">
    <property type="entry name" value="adh_short"/>
    <property type="match status" value="1"/>
</dbReference>
<evidence type="ECO:0000313" key="3">
    <source>
        <dbReference type="EMBL" id="RLV48164.1"/>
    </source>
</evidence>
<name>A0A3L8NZ36_9ACTN</name>
<keyword evidence="4" id="KW-1185">Reference proteome</keyword>
<organism evidence="3 4">
    <name type="scientific">Nocardioides mangrovicus</name>
    <dbReference type="NCBI Taxonomy" id="2478913"/>
    <lineage>
        <taxon>Bacteria</taxon>
        <taxon>Bacillati</taxon>
        <taxon>Actinomycetota</taxon>
        <taxon>Actinomycetes</taxon>
        <taxon>Propionibacteriales</taxon>
        <taxon>Nocardioidaceae</taxon>
        <taxon>Nocardioides</taxon>
    </lineage>
</organism>
<dbReference type="EMBL" id="RDBE01000010">
    <property type="protein sequence ID" value="RLV48164.1"/>
    <property type="molecule type" value="Genomic_DNA"/>
</dbReference>
<dbReference type="InterPro" id="IPR002347">
    <property type="entry name" value="SDR_fam"/>
</dbReference>
<proteinExistence type="inferred from homology"/>
<evidence type="ECO:0000256" key="1">
    <source>
        <dbReference type="ARBA" id="ARBA00006484"/>
    </source>
</evidence>
<comment type="similarity">
    <text evidence="1">Belongs to the short-chain dehydrogenases/reductases (SDR) family.</text>
</comment>
<evidence type="ECO:0000313" key="4">
    <source>
        <dbReference type="Proteomes" id="UP000281708"/>
    </source>
</evidence>
<dbReference type="InterPro" id="IPR020904">
    <property type="entry name" value="Sc_DH/Rdtase_CS"/>
</dbReference>
<reference evidence="3 4" key="1">
    <citation type="submission" date="2018-10" db="EMBL/GenBank/DDBJ databases">
        <title>Marmoricola sp. 4Q3S-7 whole genome shotgun sequence.</title>
        <authorList>
            <person name="Li F."/>
        </authorList>
    </citation>
    <scope>NUCLEOTIDE SEQUENCE [LARGE SCALE GENOMIC DNA]</scope>
    <source>
        <strain evidence="3 4">4Q3S-7</strain>
    </source>
</reference>
<keyword evidence="2" id="KW-0560">Oxidoreductase</keyword>
<dbReference type="PROSITE" id="PS00061">
    <property type="entry name" value="ADH_SHORT"/>
    <property type="match status" value="1"/>
</dbReference>
<sequence length="255" mass="26856">MDTSSRTVFIAGGTSGLGLALAESLAAAGSTVVVGGRRTEVLEQIAAEHPGIDTVVIDVSDPVSITAARDSVLQRHPDLDTVVTMSGIMRPEDLRDPSHIDDAEATITTNLLGTIRLVDAFTPGFLERGSGTLVTVTSGIAFAPYPLTPAYGATKAGVHSYTVSLRTQLEGTGVEVVELVPPLVATELMPGQSQVPGALSVEDFTAEVMSLLGTDPTPEEILVERVKRLRFAERDGTSAQLLEERKATLSQLGHR</sequence>
<dbReference type="Gene3D" id="3.40.50.720">
    <property type="entry name" value="NAD(P)-binding Rossmann-like Domain"/>
    <property type="match status" value="1"/>
</dbReference>
<dbReference type="GO" id="GO:0016020">
    <property type="term" value="C:membrane"/>
    <property type="evidence" value="ECO:0007669"/>
    <property type="project" value="TreeGrafter"/>
</dbReference>
<gene>
    <name evidence="3" type="ORF">D9V37_19005</name>
</gene>
<dbReference type="PRINTS" id="PR00081">
    <property type="entry name" value="GDHRDH"/>
</dbReference>
<protein>
    <submittedName>
        <fullName evidence="3">SDR family NAD(P)-dependent oxidoreductase</fullName>
    </submittedName>
</protein>
<accession>A0A3L8NZ36</accession>
<dbReference type="AlphaFoldDB" id="A0A3L8NZ36"/>
<dbReference type="RefSeq" id="WP_121807669.1">
    <property type="nucleotide sequence ID" value="NZ_RDBE01000010.1"/>
</dbReference>
<dbReference type="Proteomes" id="UP000281708">
    <property type="component" value="Unassembled WGS sequence"/>
</dbReference>
<dbReference type="InterPro" id="IPR036291">
    <property type="entry name" value="NAD(P)-bd_dom_sf"/>
</dbReference>
<dbReference type="OrthoDB" id="158573at2"/>
<dbReference type="PANTHER" id="PTHR44196:SF1">
    <property type="entry name" value="DEHYDROGENASE_REDUCTASE SDR FAMILY MEMBER 7B"/>
    <property type="match status" value="1"/>
</dbReference>